<dbReference type="AlphaFoldDB" id="A0A5C5Z182"/>
<dbReference type="InterPro" id="IPR012902">
    <property type="entry name" value="N_methyl_site"/>
</dbReference>
<dbReference type="NCBIfam" id="TIGR02532">
    <property type="entry name" value="IV_pilin_GFxxxE"/>
    <property type="match status" value="1"/>
</dbReference>
<dbReference type="OrthoDB" id="277268at2"/>
<dbReference type="EMBL" id="SJPJ01000001">
    <property type="protein sequence ID" value="TWT81059.1"/>
    <property type="molecule type" value="Genomic_DNA"/>
</dbReference>
<evidence type="ECO:0000313" key="3">
    <source>
        <dbReference type="Proteomes" id="UP000315010"/>
    </source>
</evidence>
<name>A0A5C5Z182_9BACT</name>
<keyword evidence="3" id="KW-1185">Reference proteome</keyword>
<accession>A0A5C5Z182</accession>
<keyword evidence="1" id="KW-0812">Transmembrane</keyword>
<evidence type="ECO:0008006" key="4">
    <source>
        <dbReference type="Google" id="ProtNLM"/>
    </source>
</evidence>
<dbReference type="Gene3D" id="3.30.700.10">
    <property type="entry name" value="Glycoprotein, Type 4 Pilin"/>
    <property type="match status" value="1"/>
</dbReference>
<sequence length="123" mass="13900">MRPYDQHFCRQQSRQQTSNQMQRHAMTLLEVMLVLVISSIFAMIGIKHLMQSGQGSQRRSCELTCEMLQHYVETYIDDTGEMPTPSLREIATPQYTGGTLPTCPVTGTSYTFRGGQVICADHP</sequence>
<evidence type="ECO:0000313" key="2">
    <source>
        <dbReference type="EMBL" id="TWT81059.1"/>
    </source>
</evidence>
<dbReference type="Proteomes" id="UP000315010">
    <property type="component" value="Unassembled WGS sequence"/>
</dbReference>
<dbReference type="SUPFAM" id="SSF54523">
    <property type="entry name" value="Pili subunits"/>
    <property type="match status" value="1"/>
</dbReference>
<protein>
    <recommendedName>
        <fullName evidence="4">Type II secretion system protein G</fullName>
    </recommendedName>
</protein>
<keyword evidence="1" id="KW-0472">Membrane</keyword>
<reference evidence="2 3" key="1">
    <citation type="submission" date="2019-02" db="EMBL/GenBank/DDBJ databases">
        <title>Deep-cultivation of Planctomycetes and their phenomic and genomic characterization uncovers novel biology.</title>
        <authorList>
            <person name="Wiegand S."/>
            <person name="Jogler M."/>
            <person name="Boedeker C."/>
            <person name="Pinto D."/>
            <person name="Vollmers J."/>
            <person name="Rivas-Marin E."/>
            <person name="Kohn T."/>
            <person name="Peeters S.H."/>
            <person name="Heuer A."/>
            <person name="Rast P."/>
            <person name="Oberbeckmann S."/>
            <person name="Bunk B."/>
            <person name="Jeske O."/>
            <person name="Meyerdierks A."/>
            <person name="Storesund J.E."/>
            <person name="Kallscheuer N."/>
            <person name="Luecker S."/>
            <person name="Lage O.M."/>
            <person name="Pohl T."/>
            <person name="Merkel B.J."/>
            <person name="Hornburger P."/>
            <person name="Mueller R.-W."/>
            <person name="Bruemmer F."/>
            <person name="Labrenz M."/>
            <person name="Spormann A.M."/>
            <person name="Op Den Camp H."/>
            <person name="Overmann J."/>
            <person name="Amann R."/>
            <person name="Jetten M.S.M."/>
            <person name="Mascher T."/>
            <person name="Medema M.H."/>
            <person name="Devos D.P."/>
            <person name="Kaster A.-K."/>
            <person name="Ovreas L."/>
            <person name="Rohde M."/>
            <person name="Galperin M.Y."/>
            <person name="Jogler C."/>
        </authorList>
    </citation>
    <scope>NUCLEOTIDE SEQUENCE [LARGE SCALE GENOMIC DNA]</scope>
    <source>
        <strain evidence="2 3">CA13</strain>
    </source>
</reference>
<evidence type="ECO:0000256" key="1">
    <source>
        <dbReference type="SAM" id="Phobius"/>
    </source>
</evidence>
<proteinExistence type="predicted"/>
<dbReference type="RefSeq" id="WP_146396605.1">
    <property type="nucleotide sequence ID" value="NZ_SJPJ01000001.1"/>
</dbReference>
<feature type="transmembrane region" description="Helical" evidence="1">
    <location>
        <begin position="31"/>
        <end position="50"/>
    </location>
</feature>
<gene>
    <name evidence="2" type="ORF">CA13_25060</name>
</gene>
<comment type="caution">
    <text evidence="2">The sequence shown here is derived from an EMBL/GenBank/DDBJ whole genome shotgun (WGS) entry which is preliminary data.</text>
</comment>
<keyword evidence="1" id="KW-1133">Transmembrane helix</keyword>
<dbReference type="InterPro" id="IPR045584">
    <property type="entry name" value="Pilin-like"/>
</dbReference>
<dbReference type="Pfam" id="PF07963">
    <property type="entry name" value="N_methyl"/>
    <property type="match status" value="1"/>
</dbReference>
<organism evidence="2 3">
    <name type="scientific">Novipirellula herctigrandis</name>
    <dbReference type="NCBI Taxonomy" id="2527986"/>
    <lineage>
        <taxon>Bacteria</taxon>
        <taxon>Pseudomonadati</taxon>
        <taxon>Planctomycetota</taxon>
        <taxon>Planctomycetia</taxon>
        <taxon>Pirellulales</taxon>
        <taxon>Pirellulaceae</taxon>
        <taxon>Novipirellula</taxon>
    </lineage>
</organism>